<feature type="transmembrane region" description="Helical" evidence="1">
    <location>
        <begin position="7"/>
        <end position="26"/>
    </location>
</feature>
<gene>
    <name evidence="2" type="ORF">METZ01_LOCUS222589</name>
</gene>
<sequence length="32" mass="3736">MELLIDIVVLSFFFGTSLYTMCLVYPHRVDGR</sequence>
<keyword evidence="1" id="KW-1133">Transmembrane helix</keyword>
<evidence type="ECO:0000313" key="2">
    <source>
        <dbReference type="EMBL" id="SVB69735.1"/>
    </source>
</evidence>
<keyword evidence="1" id="KW-0812">Transmembrane</keyword>
<keyword evidence="1" id="KW-0472">Membrane</keyword>
<accession>A0A382G4N9</accession>
<dbReference type="AlphaFoldDB" id="A0A382G4N9"/>
<organism evidence="2">
    <name type="scientific">marine metagenome</name>
    <dbReference type="NCBI Taxonomy" id="408172"/>
    <lineage>
        <taxon>unclassified sequences</taxon>
        <taxon>metagenomes</taxon>
        <taxon>ecological metagenomes</taxon>
    </lineage>
</organism>
<dbReference type="EMBL" id="UINC01053338">
    <property type="protein sequence ID" value="SVB69735.1"/>
    <property type="molecule type" value="Genomic_DNA"/>
</dbReference>
<protein>
    <submittedName>
        <fullName evidence="2">Uncharacterized protein</fullName>
    </submittedName>
</protein>
<name>A0A382G4N9_9ZZZZ</name>
<reference evidence="2" key="1">
    <citation type="submission" date="2018-05" db="EMBL/GenBank/DDBJ databases">
        <authorList>
            <person name="Lanie J.A."/>
            <person name="Ng W.-L."/>
            <person name="Kazmierczak K.M."/>
            <person name="Andrzejewski T.M."/>
            <person name="Davidsen T.M."/>
            <person name="Wayne K.J."/>
            <person name="Tettelin H."/>
            <person name="Glass J.I."/>
            <person name="Rusch D."/>
            <person name="Podicherti R."/>
            <person name="Tsui H.-C.T."/>
            <person name="Winkler M.E."/>
        </authorList>
    </citation>
    <scope>NUCLEOTIDE SEQUENCE</scope>
</reference>
<evidence type="ECO:0000256" key="1">
    <source>
        <dbReference type="SAM" id="Phobius"/>
    </source>
</evidence>
<proteinExistence type="predicted"/>